<evidence type="ECO:0000256" key="5">
    <source>
        <dbReference type="HAMAP-Rule" id="MF_00539"/>
    </source>
</evidence>
<dbReference type="GO" id="GO:0005840">
    <property type="term" value="C:ribosome"/>
    <property type="evidence" value="ECO:0007669"/>
    <property type="project" value="UniProtKB-KW"/>
</dbReference>
<evidence type="ECO:0000313" key="8">
    <source>
        <dbReference type="Proteomes" id="UP001199469"/>
    </source>
</evidence>
<dbReference type="NCBIfam" id="TIGR00062">
    <property type="entry name" value="L27"/>
    <property type="match status" value="1"/>
</dbReference>
<dbReference type="SUPFAM" id="SSF110324">
    <property type="entry name" value="Ribosomal L27 protein-like"/>
    <property type="match status" value="1"/>
</dbReference>
<comment type="similarity">
    <text evidence="1 5">Belongs to the bacterial ribosomal protein bL27 family.</text>
</comment>
<comment type="caution">
    <text evidence="7">The sequence shown here is derived from an EMBL/GenBank/DDBJ whole genome shotgun (WGS) entry which is preliminary data.</text>
</comment>
<evidence type="ECO:0000256" key="3">
    <source>
        <dbReference type="ARBA" id="ARBA00023274"/>
    </source>
</evidence>
<dbReference type="PANTHER" id="PTHR15893">
    <property type="entry name" value="RIBOSOMAL PROTEIN L27"/>
    <property type="match status" value="1"/>
</dbReference>
<evidence type="ECO:0000313" key="7">
    <source>
        <dbReference type="EMBL" id="MCD2198027.1"/>
    </source>
</evidence>
<keyword evidence="2 5" id="KW-0689">Ribosomal protein</keyword>
<dbReference type="InterPro" id="IPR018261">
    <property type="entry name" value="Ribosomal_bL27_CS"/>
</dbReference>
<accession>A0ABS8PIH7</accession>
<gene>
    <name evidence="5 7" type="primary">rpmA</name>
    <name evidence="7" type="ORF">LQ327_32115</name>
</gene>
<feature type="compositionally biased region" description="Polar residues" evidence="6">
    <location>
        <begin position="7"/>
        <end position="19"/>
    </location>
</feature>
<dbReference type="Gene3D" id="2.40.50.100">
    <property type="match status" value="1"/>
</dbReference>
<name>A0ABS8PIH7_9PSEU</name>
<feature type="region of interest" description="Disordered" evidence="6">
    <location>
        <begin position="1"/>
        <end position="22"/>
    </location>
</feature>
<proteinExistence type="inferred from homology"/>
<dbReference type="PRINTS" id="PR00063">
    <property type="entry name" value="RIBOSOMALL27"/>
</dbReference>
<evidence type="ECO:0000256" key="6">
    <source>
        <dbReference type="SAM" id="MobiDB-lite"/>
    </source>
</evidence>
<dbReference type="RefSeq" id="WP_230740576.1">
    <property type="nucleotide sequence ID" value="NZ_JAJNDB010000010.1"/>
</dbReference>
<dbReference type="InterPro" id="IPR001684">
    <property type="entry name" value="Ribosomal_bL27"/>
</dbReference>
<dbReference type="PROSITE" id="PS00831">
    <property type="entry name" value="RIBOSOMAL_L27"/>
    <property type="match status" value="1"/>
</dbReference>
<dbReference type="HAMAP" id="MF_00539">
    <property type="entry name" value="Ribosomal_bL27"/>
    <property type="match status" value="1"/>
</dbReference>
<keyword evidence="8" id="KW-1185">Reference proteome</keyword>
<evidence type="ECO:0000256" key="2">
    <source>
        <dbReference type="ARBA" id="ARBA00022980"/>
    </source>
</evidence>
<dbReference type="EMBL" id="JAJNDB010000010">
    <property type="protein sequence ID" value="MCD2198027.1"/>
    <property type="molecule type" value="Genomic_DNA"/>
</dbReference>
<dbReference type="Proteomes" id="UP001199469">
    <property type="component" value="Unassembled WGS sequence"/>
</dbReference>
<dbReference type="Pfam" id="PF01016">
    <property type="entry name" value="Ribosomal_L27"/>
    <property type="match status" value="1"/>
</dbReference>
<evidence type="ECO:0000256" key="4">
    <source>
        <dbReference type="ARBA" id="ARBA00035175"/>
    </source>
</evidence>
<dbReference type="PANTHER" id="PTHR15893:SF0">
    <property type="entry name" value="LARGE RIBOSOMAL SUBUNIT PROTEIN BL27M"/>
    <property type="match status" value="1"/>
</dbReference>
<keyword evidence="3 5" id="KW-0687">Ribonucleoprotein</keyword>
<protein>
    <recommendedName>
        <fullName evidence="4 5">Large ribosomal subunit protein bL27</fullName>
    </recommendedName>
</protein>
<organism evidence="7 8">
    <name type="scientific">Actinomycetospora endophytica</name>
    <dbReference type="NCBI Taxonomy" id="2291215"/>
    <lineage>
        <taxon>Bacteria</taxon>
        <taxon>Bacillati</taxon>
        <taxon>Actinomycetota</taxon>
        <taxon>Actinomycetes</taxon>
        <taxon>Pseudonocardiales</taxon>
        <taxon>Pseudonocardiaceae</taxon>
        <taxon>Actinomycetospora</taxon>
    </lineage>
</organism>
<evidence type="ECO:0000256" key="1">
    <source>
        <dbReference type="ARBA" id="ARBA00010797"/>
    </source>
</evidence>
<sequence>MAHKKGASSSRNGRDSNAQRLGVKRYGGQVVKAGEILIRQRGTKFHPGVGVGRGGDDTLFALVAGAVEFGHKAGRKNVNIVPVEETASA</sequence>
<reference evidence="7 8" key="1">
    <citation type="submission" date="2021-11" db="EMBL/GenBank/DDBJ databases">
        <title>Draft genome sequence of Actinomycetospora sp. SF1 isolated from the rhizosphere soil.</title>
        <authorList>
            <person name="Duangmal K."/>
            <person name="Chantavorakit T."/>
        </authorList>
    </citation>
    <scope>NUCLEOTIDE SEQUENCE [LARGE SCALE GENOMIC DNA]</scope>
    <source>
        <strain evidence="7 8">TBRC 5722</strain>
    </source>
</reference>